<gene>
    <name evidence="3" type="ORF">GCM10017790_28350</name>
</gene>
<feature type="domain" description="Ricin B lectin" evidence="2">
    <location>
        <begin position="712"/>
        <end position="838"/>
    </location>
</feature>
<dbReference type="InterPro" id="IPR054491">
    <property type="entry name" value="MGH1-like_GH"/>
</dbReference>
<organism evidence="3 4">
    <name type="scientific">Amycolatopsis oliviviridis</name>
    <dbReference type="NCBI Taxonomy" id="1471590"/>
    <lineage>
        <taxon>Bacteria</taxon>
        <taxon>Bacillati</taxon>
        <taxon>Actinomycetota</taxon>
        <taxon>Actinomycetes</taxon>
        <taxon>Pseudonocardiales</taxon>
        <taxon>Pseudonocardiaceae</taxon>
        <taxon>Amycolatopsis</taxon>
    </lineage>
</organism>
<dbReference type="InterPro" id="IPR001661">
    <property type="entry name" value="Glyco_hydro_37"/>
</dbReference>
<proteinExistence type="predicted"/>
<dbReference type="InterPro" id="IPR048450">
    <property type="entry name" value="YgjK_N"/>
</dbReference>
<dbReference type="EMBL" id="BNAY01000003">
    <property type="protein sequence ID" value="GHH14716.1"/>
    <property type="molecule type" value="Genomic_DNA"/>
</dbReference>
<keyword evidence="1" id="KW-0732">Signal</keyword>
<dbReference type="SUPFAM" id="SSF48208">
    <property type="entry name" value="Six-hairpin glycosidases"/>
    <property type="match status" value="1"/>
</dbReference>
<dbReference type="SMART" id="SM00458">
    <property type="entry name" value="RICIN"/>
    <property type="match status" value="1"/>
</dbReference>
<evidence type="ECO:0000313" key="4">
    <source>
        <dbReference type="Proteomes" id="UP000635387"/>
    </source>
</evidence>
<feature type="signal peptide" evidence="1">
    <location>
        <begin position="1"/>
        <end position="21"/>
    </location>
</feature>
<dbReference type="PANTHER" id="PTHR23403">
    <property type="entry name" value="TREHALASE"/>
    <property type="match status" value="1"/>
</dbReference>
<evidence type="ECO:0000259" key="2">
    <source>
        <dbReference type="SMART" id="SM00458"/>
    </source>
</evidence>
<accession>A0ABQ3LFT1</accession>
<sequence length="839" mass="89650">MRRSLLSLVAAAAVGSSIVVATGPPAAQAVPESPPLADFADVIDRTGTPADADNGFASKLSPFADQGSYHGYGLPASGDSASYGGFTGPWYMAQEFPWFLSKAFSRIRLTDASSGKELALPAPEAHSYPGRLTQRYAVDGVTVNLTLRFAAQHTALVVADISSSTPRDLKVSWAGEILRPGAEPARSSPSVAGTSSGVEVRFAPAKGESFYADGTERFTVRHAEPVSTKVDGDGYVTTRTDALGVSSKPSRLTWAESFTFTDKERTGEEKALSDALASPDTVASQVDGRWQGYVERAVRGVAPERRRLAVKAVETLIGNWRGPGGRNSHGGIVPSMSHRFYAGGYWPWDSFKEAVGAAKFSPELAKSVVRAQFEHQIKAGNEAGMLPDVVGFRDPATGTGHSNLRNTKPPLAGWAVWEIFETDGDKNFLKELYGKLVAERDWWLRNRDHDRNGVLEYGATSDPGNDSEDAARLAAAWESGMDAEPRFDFGKGLKALRNTNADGTFIGYTLNQESVDLNAFMARNDRSLARIATALGKTGEAKTYTDHAGLLDEKIRTTMWDPASGYFYDTRIGTGKPYTEVGKGIEGMVPLFSGSATPAQADTVRRTLLDPEQFNTHVPFPPIPKNHPEYQPGHYTHGSAWPDQVAFGVEGFEAYGFGGDAEALRAKLFANSYGLLDGDEPIWEKYNSATGTGVNTGNFSWSAAGILTMLHGKAGPLKSGYGKCADVTNGNSADGTALQHYGCNGTAAQTWSIPGDGTVRALGKCMDIRGGATAAGTVVQLYTCNGTTAQQWTHGGDGTLKNAKSGRCLDVENGGTADGTRLLLWDCDGGVNQRWTTAR</sequence>
<keyword evidence="4" id="KW-1185">Reference proteome</keyword>
<evidence type="ECO:0000256" key="1">
    <source>
        <dbReference type="SAM" id="SignalP"/>
    </source>
</evidence>
<dbReference type="InterPro" id="IPR008928">
    <property type="entry name" value="6-hairpin_glycosidase_sf"/>
</dbReference>
<comment type="caution">
    <text evidence="3">The sequence shown here is derived from an EMBL/GenBank/DDBJ whole genome shotgun (WGS) entry which is preliminary data.</text>
</comment>
<dbReference type="InterPro" id="IPR012341">
    <property type="entry name" value="6hp_glycosidase-like_sf"/>
</dbReference>
<dbReference type="InterPro" id="IPR000772">
    <property type="entry name" value="Ricin_B_lectin"/>
</dbReference>
<dbReference type="Gene3D" id="1.50.10.10">
    <property type="match status" value="1"/>
</dbReference>
<reference evidence="4" key="1">
    <citation type="journal article" date="2019" name="Int. J. Syst. Evol. Microbiol.">
        <title>The Global Catalogue of Microorganisms (GCM) 10K type strain sequencing project: providing services to taxonomists for standard genome sequencing and annotation.</title>
        <authorList>
            <consortium name="The Broad Institute Genomics Platform"/>
            <consortium name="The Broad Institute Genome Sequencing Center for Infectious Disease"/>
            <person name="Wu L."/>
            <person name="Ma J."/>
        </authorList>
    </citation>
    <scope>NUCLEOTIDE SEQUENCE [LARGE SCALE GENOMIC DNA]</scope>
    <source>
        <strain evidence="4">CGMCC 4.7683</strain>
    </source>
</reference>
<dbReference type="Pfam" id="PF21152">
    <property type="entry name" value="YgjK_N"/>
    <property type="match status" value="1"/>
</dbReference>
<dbReference type="SUPFAM" id="SSF50370">
    <property type="entry name" value="Ricin B-like lectins"/>
    <property type="match status" value="1"/>
</dbReference>
<dbReference type="InterPro" id="IPR035992">
    <property type="entry name" value="Ricin_B-like_lectins"/>
</dbReference>
<dbReference type="PROSITE" id="PS50231">
    <property type="entry name" value="RICIN_B_LECTIN"/>
    <property type="match status" value="1"/>
</dbReference>
<evidence type="ECO:0000313" key="3">
    <source>
        <dbReference type="EMBL" id="GHH14716.1"/>
    </source>
</evidence>
<protein>
    <submittedName>
        <fullName evidence="3">Lipoprotein</fullName>
    </submittedName>
</protein>
<dbReference type="Proteomes" id="UP000635387">
    <property type="component" value="Unassembled WGS sequence"/>
</dbReference>
<dbReference type="Gene3D" id="2.80.10.50">
    <property type="match status" value="1"/>
</dbReference>
<name>A0ABQ3LFT1_9PSEU</name>
<feature type="chain" id="PRO_5047203769" evidence="1">
    <location>
        <begin position="22"/>
        <end position="839"/>
    </location>
</feature>
<dbReference type="CDD" id="cd23451">
    <property type="entry name" value="beta-trefoil_Ricin_laminarinase"/>
    <property type="match status" value="1"/>
</dbReference>
<dbReference type="Gene3D" id="2.70.98.50">
    <property type="entry name" value="putative glycoside hydrolase family protein from bacillus halodurans"/>
    <property type="match status" value="1"/>
</dbReference>
<keyword evidence="3" id="KW-0449">Lipoprotein</keyword>
<dbReference type="PANTHER" id="PTHR23403:SF1">
    <property type="entry name" value="TREHALASE"/>
    <property type="match status" value="1"/>
</dbReference>
<dbReference type="Pfam" id="PF00652">
    <property type="entry name" value="Ricin_B_lectin"/>
    <property type="match status" value="1"/>
</dbReference>
<dbReference type="Pfam" id="PF22422">
    <property type="entry name" value="MGH1-like_GH"/>
    <property type="match status" value="1"/>
</dbReference>
<dbReference type="RefSeq" id="WP_191254965.1">
    <property type="nucleotide sequence ID" value="NZ_BNAY01000003.1"/>
</dbReference>